<feature type="domain" description="Major facilitator superfamily (MFS) profile" evidence="7">
    <location>
        <begin position="59"/>
        <end position="523"/>
    </location>
</feature>
<feature type="transmembrane region" description="Helical" evidence="6">
    <location>
        <begin position="98"/>
        <end position="115"/>
    </location>
</feature>
<feature type="transmembrane region" description="Helical" evidence="6">
    <location>
        <begin position="322"/>
        <end position="344"/>
    </location>
</feature>
<organism evidence="8 9">
    <name type="scientific">Trichoplusia ni</name>
    <name type="common">Cabbage looper</name>
    <dbReference type="NCBI Taxonomy" id="7111"/>
    <lineage>
        <taxon>Eukaryota</taxon>
        <taxon>Metazoa</taxon>
        <taxon>Ecdysozoa</taxon>
        <taxon>Arthropoda</taxon>
        <taxon>Hexapoda</taxon>
        <taxon>Insecta</taxon>
        <taxon>Pterygota</taxon>
        <taxon>Neoptera</taxon>
        <taxon>Endopterygota</taxon>
        <taxon>Lepidoptera</taxon>
        <taxon>Glossata</taxon>
        <taxon>Ditrysia</taxon>
        <taxon>Noctuoidea</taxon>
        <taxon>Noctuidae</taxon>
        <taxon>Plusiinae</taxon>
        <taxon>Trichoplusia</taxon>
    </lineage>
</organism>
<feature type="transmembrane region" description="Helical" evidence="6">
    <location>
        <begin position="151"/>
        <end position="173"/>
    </location>
</feature>
<evidence type="ECO:0000313" key="8">
    <source>
        <dbReference type="Proteomes" id="UP000322000"/>
    </source>
</evidence>
<feature type="transmembrane region" description="Helical" evidence="6">
    <location>
        <begin position="471"/>
        <end position="493"/>
    </location>
</feature>
<evidence type="ECO:0000256" key="6">
    <source>
        <dbReference type="SAM" id="Phobius"/>
    </source>
</evidence>
<evidence type="ECO:0000256" key="1">
    <source>
        <dbReference type="ARBA" id="ARBA00004141"/>
    </source>
</evidence>
<dbReference type="AlphaFoldDB" id="A0A7E5VFZ3"/>
<dbReference type="PANTHER" id="PTHR23511">
    <property type="entry name" value="SYNAPTIC VESICLE GLYCOPROTEIN 2"/>
    <property type="match status" value="1"/>
</dbReference>
<keyword evidence="2" id="KW-0813">Transport</keyword>
<evidence type="ECO:0000313" key="9">
    <source>
        <dbReference type="RefSeq" id="XP_026727166.1"/>
    </source>
</evidence>
<gene>
    <name evidence="9" type="primary">LOC113493397</name>
</gene>
<dbReference type="InterPro" id="IPR036259">
    <property type="entry name" value="MFS_trans_sf"/>
</dbReference>
<evidence type="ECO:0000256" key="4">
    <source>
        <dbReference type="ARBA" id="ARBA00022989"/>
    </source>
</evidence>
<accession>A0A7E5VFZ3</accession>
<proteinExistence type="predicted"/>
<dbReference type="GeneID" id="113493397"/>
<evidence type="ECO:0000256" key="2">
    <source>
        <dbReference type="ARBA" id="ARBA00022448"/>
    </source>
</evidence>
<dbReference type="OrthoDB" id="10262656at2759"/>
<feature type="transmembrane region" description="Helical" evidence="6">
    <location>
        <begin position="499"/>
        <end position="518"/>
    </location>
</feature>
<dbReference type="PANTHER" id="PTHR23511:SF35">
    <property type="entry name" value="MAJOR FACILITATOR SUPERFAMILY (MFS) PROFILE DOMAIN-CONTAINING PROTEIN"/>
    <property type="match status" value="1"/>
</dbReference>
<dbReference type="GO" id="GO:0022857">
    <property type="term" value="F:transmembrane transporter activity"/>
    <property type="evidence" value="ECO:0007669"/>
    <property type="project" value="InterPro"/>
</dbReference>
<dbReference type="GO" id="GO:0016020">
    <property type="term" value="C:membrane"/>
    <property type="evidence" value="ECO:0007669"/>
    <property type="project" value="UniProtKB-SubCell"/>
</dbReference>
<keyword evidence="4 6" id="KW-1133">Transmembrane helix</keyword>
<dbReference type="Gene3D" id="1.20.1250.20">
    <property type="entry name" value="MFS general substrate transporter like domains"/>
    <property type="match status" value="1"/>
</dbReference>
<reference evidence="9" key="1">
    <citation type="submission" date="2025-08" db="UniProtKB">
        <authorList>
            <consortium name="RefSeq"/>
        </authorList>
    </citation>
    <scope>IDENTIFICATION</scope>
</reference>
<keyword evidence="5 6" id="KW-0472">Membrane</keyword>
<sequence length="532" mass="57126">MHYGRKRIRFLHANMIKSRDGTMRQAMVTTMTAEHLHSPVLEADLEDALELAGAGKYQLLHSLLMLATLFAAILEMIGVAFVLPAAACDLNVPDNLKGIITSLPNIGIILTAPFWGRASDSLGRKPILLGSLTGAGVMSFVASFMPSLVTFALFKFACSLFLSSPSSLGYAYVSEMLPRRRRDTAVLVINGLVNLLTVFSPGLAWIILSYDWHCYLGAIDLRPWRLLTAVYSLPLLLTALCVLVADESPKFLMTRGKDREALDVVKRIYAVNTGLHEDSFCVKSLKTCELSDPEQRGSECALAPKSQSQSAFALLRPPHLKWFALTGVLMFGLFSFLNGLFLFAPDTINKVMSGEDTSGTVCELIDQSDNSTSTSECVDSISHQTFFIMVLTTLVYGALVVGASLSPLSKKTLLVSMFIIVGVGCLIAGLSTNRIAAGIAMSSLQITALGIGPLTAYVVDLFPTTLRGTAVGAVMMFGRVGSVAGANAAGVSLSAACMVTFYAFAFLVFLCAALSFLLPSENTLKPREPVPS</sequence>
<keyword evidence="8" id="KW-1185">Reference proteome</keyword>
<dbReference type="Pfam" id="PF07690">
    <property type="entry name" value="MFS_1"/>
    <property type="match status" value="1"/>
</dbReference>
<dbReference type="InParanoid" id="A0A7E5VFZ3"/>
<feature type="transmembrane region" description="Helical" evidence="6">
    <location>
        <begin position="386"/>
        <end position="405"/>
    </location>
</feature>
<dbReference type="PROSITE" id="PS50850">
    <property type="entry name" value="MFS"/>
    <property type="match status" value="1"/>
</dbReference>
<feature type="transmembrane region" description="Helical" evidence="6">
    <location>
        <begin position="436"/>
        <end position="459"/>
    </location>
</feature>
<dbReference type="InterPro" id="IPR020846">
    <property type="entry name" value="MFS_dom"/>
</dbReference>
<feature type="transmembrane region" description="Helical" evidence="6">
    <location>
        <begin position="412"/>
        <end position="430"/>
    </location>
</feature>
<dbReference type="Proteomes" id="UP000322000">
    <property type="component" value="Chromosome 4"/>
</dbReference>
<dbReference type="RefSeq" id="XP_026727166.1">
    <property type="nucleotide sequence ID" value="XM_026871365.1"/>
</dbReference>
<dbReference type="KEGG" id="tnl:113493397"/>
<evidence type="ECO:0000259" key="7">
    <source>
        <dbReference type="PROSITE" id="PS50850"/>
    </source>
</evidence>
<evidence type="ECO:0000256" key="5">
    <source>
        <dbReference type="ARBA" id="ARBA00023136"/>
    </source>
</evidence>
<feature type="transmembrane region" description="Helical" evidence="6">
    <location>
        <begin position="127"/>
        <end position="145"/>
    </location>
</feature>
<evidence type="ECO:0000256" key="3">
    <source>
        <dbReference type="ARBA" id="ARBA00022692"/>
    </source>
</evidence>
<comment type="subcellular location">
    <subcellularLocation>
        <location evidence="1">Membrane</location>
        <topology evidence="1">Multi-pass membrane protein</topology>
    </subcellularLocation>
</comment>
<feature type="transmembrane region" description="Helical" evidence="6">
    <location>
        <begin position="185"/>
        <end position="208"/>
    </location>
</feature>
<feature type="transmembrane region" description="Helical" evidence="6">
    <location>
        <begin position="63"/>
        <end position="86"/>
    </location>
</feature>
<dbReference type="InterPro" id="IPR011701">
    <property type="entry name" value="MFS"/>
</dbReference>
<feature type="transmembrane region" description="Helical" evidence="6">
    <location>
        <begin position="228"/>
        <end position="245"/>
    </location>
</feature>
<protein>
    <submittedName>
        <fullName evidence="9">Organic cation/carnitine transporter 7-like isoform X1</fullName>
    </submittedName>
</protein>
<name>A0A7E5VFZ3_TRINI</name>
<dbReference type="SUPFAM" id="SSF103473">
    <property type="entry name" value="MFS general substrate transporter"/>
    <property type="match status" value="1"/>
</dbReference>
<keyword evidence="3 6" id="KW-0812">Transmembrane</keyword>